<evidence type="ECO:0000313" key="2">
    <source>
        <dbReference type="EMBL" id="QDO97683.1"/>
    </source>
</evidence>
<evidence type="ECO:0000256" key="1">
    <source>
        <dbReference type="SAM" id="SignalP"/>
    </source>
</evidence>
<protein>
    <submittedName>
        <fullName evidence="2">Uncharacterized protein</fullName>
    </submittedName>
</protein>
<reference evidence="2 3" key="1">
    <citation type="submission" date="2019-07" db="EMBL/GenBank/DDBJ databases">
        <title>Genome sequencing for Ferrovibrio sp. K5.</title>
        <authorList>
            <person name="Park S.-J."/>
        </authorList>
    </citation>
    <scope>NUCLEOTIDE SEQUENCE [LARGE SCALE GENOMIC DNA]</scope>
    <source>
        <strain evidence="2 3">K5</strain>
    </source>
</reference>
<dbReference type="Proteomes" id="UP000317496">
    <property type="component" value="Chromosome"/>
</dbReference>
<proteinExistence type="predicted"/>
<dbReference type="KEGG" id="fer:FNB15_10550"/>
<dbReference type="EMBL" id="CP041636">
    <property type="protein sequence ID" value="QDO97683.1"/>
    <property type="molecule type" value="Genomic_DNA"/>
</dbReference>
<dbReference type="RefSeq" id="WP_144068664.1">
    <property type="nucleotide sequence ID" value="NZ_CP041636.1"/>
</dbReference>
<feature type="chain" id="PRO_5021863050" evidence="1">
    <location>
        <begin position="31"/>
        <end position="211"/>
    </location>
</feature>
<accession>A0A516H1N2</accession>
<feature type="signal peptide" evidence="1">
    <location>
        <begin position="1"/>
        <end position="30"/>
    </location>
</feature>
<evidence type="ECO:0000313" key="3">
    <source>
        <dbReference type="Proteomes" id="UP000317496"/>
    </source>
</evidence>
<keyword evidence="1" id="KW-0732">Signal</keyword>
<dbReference type="AlphaFoldDB" id="A0A516H1N2"/>
<name>A0A516H1N2_9PROT</name>
<keyword evidence="3" id="KW-1185">Reference proteome</keyword>
<sequence length="211" mass="22203">MQFISSKVAAFRAVSHLCMLAALLTLAGCAAGTFGSSSSFDAADPKGLVILGVIEQGTPGGLVLGRFDAATRKITGVTNFGGNMGLHVGSGGAMLPDAFGRASRFYVLRMTPGDYALIQVSSAVQRTLASTNVQVTRLVDFDAWAVRDTTPVFSVRAGEAAYVGDLQVNYGMFPAQIVTGADIPAMQAFMVGFPNVRIADVKMQPLRNFQN</sequence>
<gene>
    <name evidence="2" type="ORF">FNB15_10550</name>
</gene>
<organism evidence="2 3">
    <name type="scientific">Ferrovibrio terrae</name>
    <dbReference type="NCBI Taxonomy" id="2594003"/>
    <lineage>
        <taxon>Bacteria</taxon>
        <taxon>Pseudomonadati</taxon>
        <taxon>Pseudomonadota</taxon>
        <taxon>Alphaproteobacteria</taxon>
        <taxon>Rhodospirillales</taxon>
        <taxon>Rhodospirillaceae</taxon>
        <taxon>Ferrovibrio</taxon>
    </lineage>
</organism>
<dbReference type="PROSITE" id="PS51257">
    <property type="entry name" value="PROKAR_LIPOPROTEIN"/>
    <property type="match status" value="1"/>
</dbReference>
<dbReference type="OrthoDB" id="5405281at2"/>